<protein>
    <submittedName>
        <fullName evidence="2">Uncharacterized protein</fullName>
    </submittedName>
</protein>
<accession>A0A4Q9MB43</accession>
<organism evidence="2">
    <name type="scientific">Dichomitus squalens</name>
    <dbReference type="NCBI Taxonomy" id="114155"/>
    <lineage>
        <taxon>Eukaryota</taxon>
        <taxon>Fungi</taxon>
        <taxon>Dikarya</taxon>
        <taxon>Basidiomycota</taxon>
        <taxon>Agaricomycotina</taxon>
        <taxon>Agaricomycetes</taxon>
        <taxon>Polyporales</taxon>
        <taxon>Polyporaceae</taxon>
        <taxon>Dichomitus</taxon>
    </lineage>
</organism>
<name>A0A4Q9MB43_9APHY</name>
<dbReference type="Proteomes" id="UP000292957">
    <property type="component" value="Unassembled WGS sequence"/>
</dbReference>
<feature type="compositionally biased region" description="Basic and acidic residues" evidence="1">
    <location>
        <begin position="225"/>
        <end position="234"/>
    </location>
</feature>
<dbReference type="EMBL" id="ML143482">
    <property type="protein sequence ID" value="TBU24349.1"/>
    <property type="molecule type" value="Genomic_DNA"/>
</dbReference>
<dbReference type="Proteomes" id="UP000292082">
    <property type="component" value="Unassembled WGS sequence"/>
</dbReference>
<evidence type="ECO:0000256" key="1">
    <source>
        <dbReference type="SAM" id="MobiDB-lite"/>
    </source>
</evidence>
<dbReference type="AlphaFoldDB" id="A0A4Q9MB43"/>
<reference evidence="2 4" key="1">
    <citation type="submission" date="2019-01" db="EMBL/GenBank/DDBJ databases">
        <title>Draft genome sequences of three monokaryotic isolates of the white-rot basidiomycete fungus Dichomitus squalens.</title>
        <authorList>
            <consortium name="DOE Joint Genome Institute"/>
            <person name="Lopez S.C."/>
            <person name="Andreopoulos B."/>
            <person name="Pangilinan J."/>
            <person name="Lipzen A."/>
            <person name="Riley R."/>
            <person name="Ahrendt S."/>
            <person name="Ng V."/>
            <person name="Barry K."/>
            <person name="Daum C."/>
            <person name="Grigoriev I.V."/>
            <person name="Hilden K.S."/>
            <person name="Makela M.R."/>
            <person name="de Vries R.P."/>
        </authorList>
    </citation>
    <scope>NUCLEOTIDE SEQUENCE [LARGE SCALE GENOMIC DNA]</scope>
    <source>
        <strain evidence="3 4">CBS 464.89</strain>
        <strain evidence="2">OM18370.1</strain>
    </source>
</reference>
<proteinExistence type="predicted"/>
<sequence length="234" mass="26135">MSKASTSSSSSAPCRIYGRWINQEMIVPPDQHTPILVHVYDIPIPPSKPLTVGLRVQLIGLSPTSYHNRDFCHASPHYDTYDPQIEGEVVALKSLGKSVVEYVIKNERPGKVHYAYIAVRYLPGVTAKMGLWETTCHWMFSHDMRDCRPVAYEADARVADNLPASPTPPVRFTYPNPESADTLMVGVRVGRETRGGPKRTPPRDDRGSSTDSLRWPSDTDTDTETDTKTTTRHA</sequence>
<keyword evidence="4" id="KW-1185">Reference proteome</keyword>
<evidence type="ECO:0000313" key="2">
    <source>
        <dbReference type="EMBL" id="TBU24349.1"/>
    </source>
</evidence>
<feature type="region of interest" description="Disordered" evidence="1">
    <location>
        <begin position="163"/>
        <end position="234"/>
    </location>
</feature>
<dbReference type="OrthoDB" id="2715520at2759"/>
<evidence type="ECO:0000313" key="4">
    <source>
        <dbReference type="Proteomes" id="UP000292082"/>
    </source>
</evidence>
<evidence type="ECO:0000313" key="3">
    <source>
        <dbReference type="EMBL" id="TBU56448.1"/>
    </source>
</evidence>
<dbReference type="EMBL" id="ML145151">
    <property type="protein sequence ID" value="TBU56448.1"/>
    <property type="molecule type" value="Genomic_DNA"/>
</dbReference>
<feature type="compositionally biased region" description="Basic and acidic residues" evidence="1">
    <location>
        <begin position="189"/>
        <end position="208"/>
    </location>
</feature>
<gene>
    <name evidence="3" type="ORF">BD310DRAFT_613250</name>
    <name evidence="2" type="ORF">BD311DRAFT_766756</name>
</gene>